<feature type="modified residue" description="N6-(pyridoxal phosphate)lysine" evidence="7">
    <location>
        <position position="199"/>
    </location>
</feature>
<dbReference type="Gene3D" id="3.90.1150.10">
    <property type="entry name" value="Aspartate Aminotransferase, domain 1"/>
    <property type="match status" value="1"/>
</dbReference>
<evidence type="ECO:0000313" key="9">
    <source>
        <dbReference type="EMBL" id="AOW99827.1"/>
    </source>
</evidence>
<dbReference type="GO" id="GO:0030170">
    <property type="term" value="F:pyridoxal phosphate binding"/>
    <property type="evidence" value="ECO:0007669"/>
    <property type="project" value="InterPro"/>
</dbReference>
<dbReference type="PIRSF" id="PIRSF001434">
    <property type="entry name" value="CGS"/>
    <property type="match status" value="1"/>
</dbReference>
<dbReference type="SUPFAM" id="SSF53383">
    <property type="entry name" value="PLP-dependent transferases"/>
    <property type="match status" value="1"/>
</dbReference>
<dbReference type="InterPro" id="IPR000277">
    <property type="entry name" value="Cys/Met-Metab_PyrdxlP-dep_enz"/>
</dbReference>
<evidence type="ECO:0000256" key="6">
    <source>
        <dbReference type="ARBA" id="ARBA00052699"/>
    </source>
</evidence>
<comment type="similarity">
    <text evidence="8">Belongs to the trans-sulfuration enzymes family.</text>
</comment>
<dbReference type="InterPro" id="IPR015421">
    <property type="entry name" value="PyrdxlP-dep_Trfase_major"/>
</dbReference>
<dbReference type="AlphaFoldDB" id="A0A1D8TQB3"/>
<evidence type="ECO:0000256" key="1">
    <source>
        <dbReference type="ARBA" id="ARBA00001933"/>
    </source>
</evidence>
<dbReference type="FunFam" id="3.40.640.10:FF:000046">
    <property type="entry name" value="Cystathionine gamma-lyase"/>
    <property type="match status" value="1"/>
</dbReference>
<comment type="catalytic activity">
    <reaction evidence="5">
        <text>L-homocysteine + H2O = 2-oxobutanoate + hydrogen sulfide + NH4(+) + H(+)</text>
        <dbReference type="Rhea" id="RHEA:14501"/>
        <dbReference type="ChEBI" id="CHEBI:15377"/>
        <dbReference type="ChEBI" id="CHEBI:15378"/>
        <dbReference type="ChEBI" id="CHEBI:16763"/>
        <dbReference type="ChEBI" id="CHEBI:28938"/>
        <dbReference type="ChEBI" id="CHEBI:29919"/>
        <dbReference type="ChEBI" id="CHEBI:58199"/>
        <dbReference type="EC" id="4.4.1.2"/>
    </reaction>
    <physiologicalReaction direction="left-to-right" evidence="5">
        <dbReference type="Rhea" id="RHEA:14502"/>
    </physiologicalReaction>
</comment>
<dbReference type="InterPro" id="IPR015424">
    <property type="entry name" value="PyrdxlP-dep_Trfase"/>
</dbReference>
<evidence type="ECO:0000313" key="10">
    <source>
        <dbReference type="Proteomes" id="UP000177870"/>
    </source>
</evidence>
<dbReference type="RefSeq" id="WP_070392301.1">
    <property type="nucleotide sequence ID" value="NZ_CP017599.1"/>
</dbReference>
<dbReference type="InterPro" id="IPR015422">
    <property type="entry name" value="PyrdxlP-dep_Trfase_small"/>
</dbReference>
<reference evidence="10" key="1">
    <citation type="submission" date="2016-10" db="EMBL/GenBank/DDBJ databases">
        <title>Comparative genomics uncovers the prolific and rare metabolic potential of the cyanobacterial genus Moorea.</title>
        <authorList>
            <person name="Leao T."/>
            <person name="Castelao G."/>
            <person name="Korobeynikov A."/>
            <person name="Monroe E.A."/>
            <person name="Podell S."/>
            <person name="Glukhov E."/>
            <person name="Allen E."/>
            <person name="Gerwick W.H."/>
            <person name="Gerwick L."/>
        </authorList>
    </citation>
    <scope>NUCLEOTIDE SEQUENCE [LARGE SCALE GENOMIC DNA]</scope>
    <source>
        <strain evidence="10">PAL-8-15-08-1</strain>
    </source>
</reference>
<name>A0A1D8TQB3_9CYAN</name>
<gene>
    <name evidence="9" type="ORF">BJP34_10520</name>
</gene>
<sequence length="391" mass="44467">MARVRKPESYTNSIITPIYQNTAYYYDDHKTYVKALHEGSITKGRYGRYHNPNWEEVEGRLAQLDEAEDCLLFPSGMSAIYSTLMAFAKSQSCFATTCYLYKNTRRVFENLDKLGFKTLILDNSDLSELMISLDQVSQDINLLFLEIPSNPHLYLADIEKIKKLLEPDTLLVVDSTFASPYNFKPCLWGADVVIHSCTKYLNGHADVVLGSVAGKKEAIDKIRNFRNINGVIPSPRDVFTLGQHLKTFNLRMESLNASGQKLTEFLNSHPLVSKVYYLGLDSHPHRELSKKYFTNGYGGVVTFELKLSKRETSELIDNLKIPYIASNFGSAETYIEQLAPFTYYYLSEEDRKSLNITDSLIRLSIGFNDPVDSIIDDIDCSLARYIATEVH</sequence>
<dbReference type="GO" id="GO:0009086">
    <property type="term" value="P:methionine biosynthetic process"/>
    <property type="evidence" value="ECO:0007669"/>
    <property type="project" value="InterPro"/>
</dbReference>
<dbReference type="EC" id="4.4.1.2" evidence="3"/>
<evidence type="ECO:0000256" key="3">
    <source>
        <dbReference type="ARBA" id="ARBA00047175"/>
    </source>
</evidence>
<accession>A0A1D8TQB3</accession>
<comment type="catalytic activity">
    <reaction evidence="6">
        <text>L-methionine + H2O = methanethiol + 2-oxobutanoate + NH4(+)</text>
        <dbReference type="Rhea" id="RHEA:23800"/>
        <dbReference type="ChEBI" id="CHEBI:15377"/>
        <dbReference type="ChEBI" id="CHEBI:16007"/>
        <dbReference type="ChEBI" id="CHEBI:16763"/>
        <dbReference type="ChEBI" id="CHEBI:28938"/>
        <dbReference type="ChEBI" id="CHEBI:57844"/>
        <dbReference type="EC" id="4.4.1.11"/>
    </reaction>
    <physiologicalReaction direction="left-to-right" evidence="6">
        <dbReference type="Rhea" id="RHEA:23801"/>
    </physiologicalReaction>
</comment>
<dbReference type="OrthoDB" id="9780685at2"/>
<comment type="cofactor">
    <cofactor evidence="1 8">
        <name>pyridoxal 5'-phosphate</name>
        <dbReference type="ChEBI" id="CHEBI:597326"/>
    </cofactor>
</comment>
<evidence type="ECO:0000256" key="7">
    <source>
        <dbReference type="PIRSR" id="PIRSR001434-2"/>
    </source>
</evidence>
<dbReference type="InterPro" id="IPR044639">
    <property type="entry name" value="CGS1/2"/>
</dbReference>
<dbReference type="KEGG" id="mpro:BJP34_10520"/>
<dbReference type="PANTHER" id="PTHR43379:SF1">
    <property type="entry name" value="CYSTATHIONINE GAMMA-SYNTHASE 1, CHLOROPLASTIC-RELATED"/>
    <property type="match status" value="1"/>
</dbReference>
<dbReference type="Gene3D" id="3.40.640.10">
    <property type="entry name" value="Type I PLP-dependent aspartate aminotransferase-like (Major domain)"/>
    <property type="match status" value="1"/>
</dbReference>
<keyword evidence="2 7" id="KW-0663">Pyridoxal phosphate</keyword>
<dbReference type="GO" id="GO:0047982">
    <property type="term" value="F:homocysteine desulfhydrase activity"/>
    <property type="evidence" value="ECO:0007669"/>
    <property type="project" value="UniProtKB-EC"/>
</dbReference>
<dbReference type="GO" id="GO:0018826">
    <property type="term" value="F:methionine gamma-lyase activity"/>
    <property type="evidence" value="ECO:0007669"/>
    <property type="project" value="UniProtKB-EC"/>
</dbReference>
<dbReference type="Proteomes" id="UP000177870">
    <property type="component" value="Chromosome"/>
</dbReference>
<evidence type="ECO:0000256" key="2">
    <source>
        <dbReference type="ARBA" id="ARBA00022898"/>
    </source>
</evidence>
<evidence type="ECO:0000256" key="8">
    <source>
        <dbReference type="RuleBase" id="RU362118"/>
    </source>
</evidence>
<dbReference type="EMBL" id="CP017599">
    <property type="protein sequence ID" value="AOW99827.1"/>
    <property type="molecule type" value="Genomic_DNA"/>
</dbReference>
<evidence type="ECO:0000256" key="5">
    <source>
        <dbReference type="ARBA" id="ARBA00048780"/>
    </source>
</evidence>
<organism evidence="9 10">
    <name type="scientific">Moorena producens PAL-8-15-08-1</name>
    <dbReference type="NCBI Taxonomy" id="1458985"/>
    <lineage>
        <taxon>Bacteria</taxon>
        <taxon>Bacillati</taxon>
        <taxon>Cyanobacteriota</taxon>
        <taxon>Cyanophyceae</taxon>
        <taxon>Coleofasciculales</taxon>
        <taxon>Coleofasciculaceae</taxon>
        <taxon>Moorena</taxon>
    </lineage>
</organism>
<dbReference type="PANTHER" id="PTHR43379">
    <property type="entry name" value="CYSTATHIONINE GAMMA-SYNTHASE"/>
    <property type="match status" value="1"/>
</dbReference>
<protein>
    <recommendedName>
        <fullName evidence="3">homocysteine desulfhydrase</fullName>
        <ecNumber evidence="3">4.4.1.2</ecNumber>
    </recommendedName>
    <alternativeName>
        <fullName evidence="4">Homocysteine desulfhydrase</fullName>
    </alternativeName>
</protein>
<dbReference type="GO" id="GO:0003962">
    <property type="term" value="F:cystathionine gamma-synthase activity"/>
    <property type="evidence" value="ECO:0007669"/>
    <property type="project" value="InterPro"/>
</dbReference>
<proteinExistence type="inferred from homology"/>
<dbReference type="STRING" id="1458985.BJP34_10520"/>
<dbReference type="Pfam" id="PF01053">
    <property type="entry name" value="Cys_Met_Meta_PP"/>
    <property type="match status" value="1"/>
</dbReference>
<dbReference type="GO" id="GO:0019346">
    <property type="term" value="P:transsulfuration"/>
    <property type="evidence" value="ECO:0007669"/>
    <property type="project" value="InterPro"/>
</dbReference>
<evidence type="ECO:0000256" key="4">
    <source>
        <dbReference type="ARBA" id="ARBA00047199"/>
    </source>
</evidence>